<keyword evidence="1" id="KW-0472">Membrane</keyword>
<feature type="domain" description="DUF6535" evidence="2">
    <location>
        <begin position="78"/>
        <end position="142"/>
    </location>
</feature>
<evidence type="ECO:0000313" key="4">
    <source>
        <dbReference type="Proteomes" id="UP000518752"/>
    </source>
</evidence>
<dbReference type="OrthoDB" id="3219854at2759"/>
<comment type="caution">
    <text evidence="3">The sequence shown here is derived from an EMBL/GenBank/DDBJ whole genome shotgun (WGS) entry which is preliminary data.</text>
</comment>
<dbReference type="Proteomes" id="UP000518752">
    <property type="component" value="Unassembled WGS sequence"/>
</dbReference>
<name>A0A8H5MGE3_9AGAR</name>
<organism evidence="3 4">
    <name type="scientific">Collybiopsis confluens</name>
    <dbReference type="NCBI Taxonomy" id="2823264"/>
    <lineage>
        <taxon>Eukaryota</taxon>
        <taxon>Fungi</taxon>
        <taxon>Dikarya</taxon>
        <taxon>Basidiomycota</taxon>
        <taxon>Agaricomycotina</taxon>
        <taxon>Agaricomycetes</taxon>
        <taxon>Agaricomycetidae</taxon>
        <taxon>Agaricales</taxon>
        <taxon>Marasmiineae</taxon>
        <taxon>Omphalotaceae</taxon>
        <taxon>Collybiopsis</taxon>
    </lineage>
</organism>
<reference evidence="3 4" key="1">
    <citation type="journal article" date="2020" name="ISME J.">
        <title>Uncovering the hidden diversity of litter-decomposition mechanisms in mushroom-forming fungi.</title>
        <authorList>
            <person name="Floudas D."/>
            <person name="Bentzer J."/>
            <person name="Ahren D."/>
            <person name="Johansson T."/>
            <person name="Persson P."/>
            <person name="Tunlid A."/>
        </authorList>
    </citation>
    <scope>NUCLEOTIDE SEQUENCE [LARGE SCALE GENOMIC DNA]</scope>
    <source>
        <strain evidence="3 4">CBS 406.79</strain>
    </source>
</reference>
<keyword evidence="1" id="KW-1133">Transmembrane helix</keyword>
<dbReference type="InterPro" id="IPR045338">
    <property type="entry name" value="DUF6535"/>
</dbReference>
<dbReference type="AlphaFoldDB" id="A0A8H5MGE3"/>
<evidence type="ECO:0000256" key="1">
    <source>
        <dbReference type="SAM" id="Phobius"/>
    </source>
</evidence>
<feature type="transmembrane region" description="Helical" evidence="1">
    <location>
        <begin position="104"/>
        <end position="127"/>
    </location>
</feature>
<proteinExistence type="predicted"/>
<protein>
    <recommendedName>
        <fullName evidence="2">DUF6535 domain-containing protein</fullName>
    </recommendedName>
</protein>
<dbReference type="EMBL" id="JAACJN010000003">
    <property type="protein sequence ID" value="KAF5393068.1"/>
    <property type="molecule type" value="Genomic_DNA"/>
</dbReference>
<accession>A0A8H5MGE3</accession>
<keyword evidence="4" id="KW-1185">Reference proteome</keyword>
<evidence type="ECO:0000313" key="3">
    <source>
        <dbReference type="EMBL" id="KAF5393068.1"/>
    </source>
</evidence>
<gene>
    <name evidence="3" type="ORF">D9757_001200</name>
</gene>
<evidence type="ECO:0000259" key="2">
    <source>
        <dbReference type="Pfam" id="PF20153"/>
    </source>
</evidence>
<sequence length="670" mass="77197">MVRKNNYHSTLRFLILVFNADDDYEQKFPEDPIFRKMGQNARVWRTYLAESAVFDENMIGEAREGLDAMLVFLVSQQSIGTTGNVNSPFAFDTASKFVPDLRDVWINGLWVVSLTFSLVAALAWVLIKQWLRRYLAFHSGTPPQLQAYGLRNLADLDYQRFFYFMVLGFRRIQLFCYPDTGPMRLPLSLDDLEWSAVESAVENVDDPLSVHAHWLFTTSTNTSVHSIVMQAMGGLPGCETTKQALNSRFNFQEDCQPVLEHLISSCTESLSQYSVMCFSIPHLESVLERLCRTLLFFPPPKGILSGQDYLDHILKIYSTRHHVFIWEAIFKNASDRVAIGYKEREYPVLEVHIMAVAKRPEYTTLIYSWMLQMLASHDLHPHLLSSDRIVEAMLQFLLRHLWDEELSEDKFWEYLKNVFKRFDVIQADQRFHEDDNCDFTISSFIVQLSEKFMSNPLLAEKVRIYWTQTQSKPIGALEKDMICLPHVQYNHGRLETTDEVDRERLKRKIGADLPLSLDCPQVRRTIQRLDDYLAETQDQHEVRPVCEIFIARQQLKIEAKNTPIIPGSSGPQELDSAMDTQSPIHQRTPTLLRRKLWDRVQGIGKRNTEKGALNVDSLPVATASIQAPIFNPYSVASHGKVDVDRSNFPGPQSSDIEIGEELDLKIMQKH</sequence>
<dbReference type="Pfam" id="PF20153">
    <property type="entry name" value="DUF6535"/>
    <property type="match status" value="1"/>
</dbReference>
<keyword evidence="1" id="KW-0812">Transmembrane</keyword>